<dbReference type="UniPathway" id="UPA00314">
    <property type="reaction ID" value="UER00076"/>
</dbReference>
<feature type="binding site" evidence="5">
    <location>
        <position position="328"/>
    </location>
    <ligand>
        <name>NAD(+)</name>
        <dbReference type="ChEBI" id="CHEBI:57540"/>
    </ligand>
</feature>
<dbReference type="EMBL" id="SLWS01000012">
    <property type="protein sequence ID" value="TCO52335.1"/>
    <property type="molecule type" value="Genomic_DNA"/>
</dbReference>
<dbReference type="Gene3D" id="3.40.50.720">
    <property type="entry name" value="NAD(P)-binding Rossmann-like Domain"/>
    <property type="match status" value="1"/>
</dbReference>
<dbReference type="Pfam" id="PF05221">
    <property type="entry name" value="AdoHcyase"/>
    <property type="match status" value="1"/>
</dbReference>
<feature type="binding site" evidence="5 6">
    <location>
        <position position="236"/>
    </location>
    <ligand>
        <name>substrate</name>
    </ligand>
</feature>
<feature type="binding site" evidence="5">
    <location>
        <position position="241"/>
    </location>
    <ligand>
        <name>NAD(+)</name>
        <dbReference type="ChEBI" id="CHEBI:57540"/>
    </ligand>
</feature>
<dbReference type="InterPro" id="IPR042172">
    <property type="entry name" value="Adenosylhomocyst_ase-like_sf"/>
</dbReference>
<dbReference type="SMART" id="SM00996">
    <property type="entry name" value="AdoHcyase"/>
    <property type="match status" value="1"/>
</dbReference>
<comment type="caution">
    <text evidence="5">Lacks conserved residue(s) required for the propagation of feature annotation.</text>
</comment>
<evidence type="ECO:0000256" key="4">
    <source>
        <dbReference type="ARBA" id="ARBA00023027"/>
    </source>
</evidence>
<feature type="domain" description="S-adenosyl-L-homocysteine hydrolase NAD binding" evidence="10">
    <location>
        <begin position="241"/>
        <end position="403"/>
    </location>
</feature>
<proteinExistence type="inferred from homology"/>
<comment type="function">
    <text evidence="5">May play a key role in the regulation of the intracellular concentration of adenosylhomocysteine.</text>
</comment>
<dbReference type="NCBIfam" id="TIGR00936">
    <property type="entry name" value="ahcY"/>
    <property type="match status" value="1"/>
</dbReference>
<keyword evidence="2 5" id="KW-0554">One-carbon metabolism</keyword>
<evidence type="ECO:0000256" key="8">
    <source>
        <dbReference type="RuleBase" id="RU000548"/>
    </source>
</evidence>
<feature type="binding site" evidence="7">
    <location>
        <begin position="272"/>
        <end position="277"/>
    </location>
    <ligand>
        <name>NAD(+)</name>
        <dbReference type="ChEBI" id="CHEBI:57540"/>
    </ligand>
</feature>
<dbReference type="GO" id="GO:0006730">
    <property type="term" value="P:one-carbon metabolic process"/>
    <property type="evidence" value="ECO:0007669"/>
    <property type="project" value="UniProtKB-UniRule"/>
</dbReference>
<dbReference type="Gene3D" id="3.40.50.1480">
    <property type="entry name" value="Adenosylhomocysteinase-like"/>
    <property type="match status" value="1"/>
</dbReference>
<dbReference type="Proteomes" id="UP000295680">
    <property type="component" value="Unassembled WGS sequence"/>
</dbReference>
<feature type="binding site" evidence="5 6">
    <location>
        <position position="64"/>
    </location>
    <ligand>
        <name>substrate</name>
    </ligand>
</feature>
<dbReference type="GO" id="GO:0005829">
    <property type="term" value="C:cytosol"/>
    <property type="evidence" value="ECO:0007669"/>
    <property type="project" value="TreeGrafter"/>
</dbReference>
<dbReference type="InterPro" id="IPR015878">
    <property type="entry name" value="Ado_hCys_hydrolase_NAD-bd"/>
</dbReference>
<evidence type="ECO:0000259" key="10">
    <source>
        <dbReference type="SMART" id="SM00997"/>
    </source>
</evidence>
<dbReference type="RefSeq" id="WP_132124279.1">
    <property type="nucleotide sequence ID" value="NZ_SLWS01000012.1"/>
</dbReference>
<dbReference type="SUPFAM" id="SSF51735">
    <property type="entry name" value="NAD(P)-binding Rossmann-fold domains"/>
    <property type="match status" value="1"/>
</dbReference>
<feature type="binding site" evidence="5 6">
    <location>
        <position position="240"/>
    </location>
    <ligand>
        <name>substrate</name>
    </ligand>
</feature>
<keyword evidence="5" id="KW-0963">Cytoplasm</keyword>
<dbReference type="EC" id="3.13.2.1" evidence="5"/>
<dbReference type="InterPro" id="IPR036291">
    <property type="entry name" value="NAD(P)-bd_dom_sf"/>
</dbReference>
<comment type="pathway">
    <text evidence="5 8">Amino-acid biosynthesis; L-homocysteine biosynthesis; L-homocysteine from S-adenosyl-L-homocysteine: step 1/1.</text>
</comment>
<comment type="caution">
    <text evidence="11">The sequence shown here is derived from an EMBL/GenBank/DDBJ whole genome shotgun (WGS) entry which is preliminary data.</text>
</comment>
<feature type="binding site" evidence="5">
    <location>
        <begin position="270"/>
        <end position="275"/>
    </location>
    <ligand>
        <name>NAD(+)</name>
        <dbReference type="ChEBI" id="CHEBI:57540"/>
    </ligand>
</feature>
<reference evidence="11 12" key="1">
    <citation type="submission" date="2019-03" db="EMBL/GenBank/DDBJ databases">
        <title>Genomic Encyclopedia of Type Strains, Phase IV (KMG-IV): sequencing the most valuable type-strain genomes for metagenomic binning, comparative biology and taxonomic classification.</title>
        <authorList>
            <person name="Goeker M."/>
        </authorList>
    </citation>
    <scope>NUCLEOTIDE SEQUENCE [LARGE SCALE GENOMIC DNA]</scope>
    <source>
        <strain evidence="11 12">DSM 45934</strain>
    </source>
</reference>
<comment type="catalytic activity">
    <reaction evidence="5 8">
        <text>S-adenosyl-L-homocysteine + H2O = L-homocysteine + adenosine</text>
        <dbReference type="Rhea" id="RHEA:21708"/>
        <dbReference type="ChEBI" id="CHEBI:15377"/>
        <dbReference type="ChEBI" id="CHEBI:16335"/>
        <dbReference type="ChEBI" id="CHEBI:57856"/>
        <dbReference type="ChEBI" id="CHEBI:58199"/>
        <dbReference type="EC" id="3.13.2.1"/>
    </reaction>
</comment>
<name>A0A4R2JDI6_9PSEU</name>
<sequence>MSTRSSSTSSALDYTVADLSLAEFGRKEIRLAEHEMPGLMALRHEYGEAQPLAGARISGSLHMTIQTAVLIETLVALGAEVRWASCNVFSTQDHAAAAVVVGPNGTVENPSGVPVFAWKGETLDEYWWCTEQMLTWPAGRQPNMILDDGGDATLLVHKGTEYEKTGVVPEASDDDSEEWKVVLGLLRKTLGKWTAVGAGVLGVTEETTTGVLRLNQMADAGELLFPAINVNDSVTKSKFDNKYGIRHSLVDGINRGTDVLIGGKVAVVCGYGDVGKGSADSLRGQGARVIVTEIDPICALQAQMDGYQVATLESVLEIADLVITTTGNFNIVMVDHMAKMKHQAILGNVGHFDNEIDMAGLAKYPGVKLVNIKPQVDEWVFPDGHSIIVLSEGRLLNLGNATGHPSFVMSNSFSNQTIAQIELFTKNSQYERQVYRLPKELDEKVAKIHVEALGGELTVLTKAQAEYIGVDVNGPYKPEHYRY</sequence>
<evidence type="ECO:0000256" key="5">
    <source>
        <dbReference type="HAMAP-Rule" id="MF_00563"/>
    </source>
</evidence>
<comment type="subcellular location">
    <subcellularLocation>
        <location evidence="5">Cytoplasm</location>
    </subcellularLocation>
</comment>
<dbReference type="PROSITE" id="PS00739">
    <property type="entry name" value="ADOHCYASE_2"/>
    <property type="match status" value="1"/>
</dbReference>
<dbReference type="PANTHER" id="PTHR23420:SF0">
    <property type="entry name" value="ADENOSYLHOMOCYSTEINASE"/>
    <property type="match status" value="1"/>
</dbReference>
<dbReference type="GO" id="GO:0071269">
    <property type="term" value="P:L-homocysteine biosynthetic process"/>
    <property type="evidence" value="ECO:0007669"/>
    <property type="project" value="UniProtKB-UniRule"/>
</dbReference>
<keyword evidence="4 5" id="KW-0520">NAD</keyword>
<dbReference type="HAMAP" id="MF_00563">
    <property type="entry name" value="AdoHcyase"/>
    <property type="match status" value="1"/>
</dbReference>
<gene>
    <name evidence="5" type="primary">ahcY</name>
    <name evidence="11" type="ORF">EV192_11266</name>
</gene>
<feature type="binding site" evidence="5 6">
    <location>
        <position position="206"/>
    </location>
    <ligand>
        <name>substrate</name>
    </ligand>
</feature>
<dbReference type="SMART" id="SM00997">
    <property type="entry name" value="AdoHcyase_NAD"/>
    <property type="match status" value="1"/>
</dbReference>
<dbReference type="InterPro" id="IPR000043">
    <property type="entry name" value="Adenosylhomocysteinase-like"/>
</dbReference>
<feature type="binding site" evidence="5 7">
    <location>
        <position position="397"/>
    </location>
    <ligand>
        <name>NAD(+)</name>
        <dbReference type="ChEBI" id="CHEBI:57540"/>
    </ligand>
</feature>
<comment type="similarity">
    <text evidence="1 5 9">Belongs to the adenosylhomocysteinase family.</text>
</comment>
<dbReference type="PROSITE" id="PS00738">
    <property type="entry name" value="ADOHCYASE_1"/>
    <property type="match status" value="1"/>
</dbReference>
<protein>
    <recommendedName>
        <fullName evidence="5">Adenosylhomocysteinase</fullName>
        <ecNumber evidence="5">3.13.2.1</ecNumber>
    </recommendedName>
    <alternativeName>
        <fullName evidence="5">S-adenosyl-L-homocysteine hydrolase</fullName>
        <shortName evidence="5">AdoHcyase</shortName>
    </alternativeName>
</protein>
<evidence type="ECO:0000256" key="2">
    <source>
        <dbReference type="ARBA" id="ARBA00022563"/>
    </source>
</evidence>
<keyword evidence="12" id="KW-1185">Reference proteome</keyword>
<dbReference type="SUPFAM" id="SSF52283">
    <property type="entry name" value="Formate/glycerate dehydrogenase catalytic domain-like"/>
    <property type="match status" value="1"/>
</dbReference>
<feature type="binding site" evidence="5 7">
    <location>
        <position position="293"/>
    </location>
    <ligand>
        <name>NAD(+)</name>
        <dbReference type="ChEBI" id="CHEBI:57540"/>
    </ligand>
</feature>
<feature type="binding site" evidence="5 7">
    <location>
        <begin position="207"/>
        <end position="209"/>
    </location>
    <ligand>
        <name>NAD(+)</name>
        <dbReference type="ChEBI" id="CHEBI:57540"/>
    </ligand>
</feature>
<dbReference type="OrthoDB" id="9802717at2"/>
<evidence type="ECO:0000256" key="6">
    <source>
        <dbReference type="PIRSR" id="PIRSR001109-1"/>
    </source>
</evidence>
<dbReference type="AlphaFoldDB" id="A0A4R2JDI6"/>
<accession>A0A4R2JDI6</accession>
<evidence type="ECO:0000256" key="9">
    <source>
        <dbReference type="RuleBase" id="RU004166"/>
    </source>
</evidence>
<dbReference type="GO" id="GO:0033353">
    <property type="term" value="P:S-adenosylmethionine cycle"/>
    <property type="evidence" value="ECO:0007669"/>
    <property type="project" value="TreeGrafter"/>
</dbReference>
<dbReference type="FunFam" id="3.40.50.720:FF:000004">
    <property type="entry name" value="Adenosylhomocysteinase"/>
    <property type="match status" value="1"/>
</dbReference>
<feature type="binding site" evidence="7">
    <location>
        <position position="404"/>
    </location>
    <ligand>
        <name>NAD(+)</name>
        <dbReference type="ChEBI" id="CHEBI:57540"/>
    </ligand>
</feature>
<evidence type="ECO:0000256" key="7">
    <source>
        <dbReference type="PIRSR" id="PIRSR001109-2"/>
    </source>
</evidence>
<dbReference type="NCBIfam" id="NF004005">
    <property type="entry name" value="PRK05476.2-3"/>
    <property type="match status" value="1"/>
</dbReference>
<evidence type="ECO:0000256" key="1">
    <source>
        <dbReference type="ARBA" id="ARBA00007122"/>
    </source>
</evidence>
<dbReference type="GO" id="GO:0004013">
    <property type="term" value="F:adenosylhomocysteinase activity"/>
    <property type="evidence" value="ECO:0007669"/>
    <property type="project" value="UniProtKB-UniRule"/>
</dbReference>
<organism evidence="11 12">
    <name type="scientific">Actinocrispum wychmicini</name>
    <dbReference type="NCBI Taxonomy" id="1213861"/>
    <lineage>
        <taxon>Bacteria</taxon>
        <taxon>Bacillati</taxon>
        <taxon>Actinomycetota</taxon>
        <taxon>Actinomycetes</taxon>
        <taxon>Pseudonocardiales</taxon>
        <taxon>Pseudonocardiaceae</taxon>
        <taxon>Actinocrispum</taxon>
    </lineage>
</organism>
<dbReference type="CDD" id="cd00401">
    <property type="entry name" value="SAHH"/>
    <property type="match status" value="1"/>
</dbReference>
<evidence type="ECO:0000256" key="3">
    <source>
        <dbReference type="ARBA" id="ARBA00022801"/>
    </source>
</evidence>
<keyword evidence="3 5" id="KW-0378">Hydrolase</keyword>
<evidence type="ECO:0000313" key="11">
    <source>
        <dbReference type="EMBL" id="TCO52335.1"/>
    </source>
</evidence>
<feature type="binding site" evidence="5 6">
    <location>
        <position position="148"/>
    </location>
    <ligand>
        <name>substrate</name>
    </ligand>
</feature>
<evidence type="ECO:0000313" key="12">
    <source>
        <dbReference type="Proteomes" id="UP000295680"/>
    </source>
</evidence>
<dbReference type="InterPro" id="IPR020082">
    <property type="entry name" value="S-Ado-L-homoCys_hydrolase_CS"/>
</dbReference>
<dbReference type="PIRSF" id="PIRSF001109">
    <property type="entry name" value="Ad_hcy_hydrolase"/>
    <property type="match status" value="1"/>
</dbReference>
<dbReference type="PANTHER" id="PTHR23420">
    <property type="entry name" value="ADENOSYLHOMOCYSTEINASE"/>
    <property type="match status" value="1"/>
</dbReference>
<dbReference type="Pfam" id="PF00670">
    <property type="entry name" value="AdoHcyase_NAD"/>
    <property type="match status" value="1"/>
</dbReference>
<comment type="cofactor">
    <cofactor evidence="5 7 8">
        <name>NAD(+)</name>
        <dbReference type="ChEBI" id="CHEBI:57540"/>
    </cofactor>
    <text evidence="5 7 8">Binds 1 NAD(+) per subunit.</text>
</comment>